<dbReference type="GO" id="GO:0005524">
    <property type="term" value="F:ATP binding"/>
    <property type="evidence" value="ECO:0007669"/>
    <property type="project" value="InterPro"/>
</dbReference>
<feature type="non-terminal residue" evidence="3">
    <location>
        <position position="773"/>
    </location>
</feature>
<dbReference type="Proteomes" id="UP000649617">
    <property type="component" value="Unassembled WGS sequence"/>
</dbReference>
<dbReference type="Gene3D" id="1.10.510.10">
    <property type="entry name" value="Transferase(Phosphotransferase) domain 1"/>
    <property type="match status" value="1"/>
</dbReference>
<dbReference type="PROSITE" id="PS50011">
    <property type="entry name" value="PROTEIN_KINASE_DOM"/>
    <property type="match status" value="1"/>
</dbReference>
<keyword evidence="4" id="KW-1185">Reference proteome</keyword>
<dbReference type="InterPro" id="IPR000719">
    <property type="entry name" value="Prot_kinase_dom"/>
</dbReference>
<dbReference type="PANTHER" id="PTHR43173:SF19">
    <property type="entry name" value="AARF DOMAIN-CONTAINING PROTEIN KINASE 1"/>
    <property type="match status" value="1"/>
</dbReference>
<dbReference type="PANTHER" id="PTHR43173">
    <property type="entry name" value="ABC1 FAMILY PROTEIN"/>
    <property type="match status" value="1"/>
</dbReference>
<evidence type="ECO:0000259" key="2">
    <source>
        <dbReference type="PROSITE" id="PS50011"/>
    </source>
</evidence>
<dbReference type="GO" id="GO:0016757">
    <property type="term" value="F:glycosyltransferase activity"/>
    <property type="evidence" value="ECO:0007669"/>
    <property type="project" value="InterPro"/>
</dbReference>
<dbReference type="OrthoDB" id="427480at2759"/>
<dbReference type="InterPro" id="IPR011009">
    <property type="entry name" value="Kinase-like_dom_sf"/>
</dbReference>
<dbReference type="SUPFAM" id="SSF53448">
    <property type="entry name" value="Nucleotide-diphospho-sugar transferases"/>
    <property type="match status" value="1"/>
</dbReference>
<name>A0A812MKI9_SYMPI</name>
<comment type="caution">
    <text evidence="3">The sequence shown here is derived from an EMBL/GenBank/DDBJ whole genome shotgun (WGS) entry which is preliminary data.</text>
</comment>
<evidence type="ECO:0000313" key="4">
    <source>
        <dbReference type="Proteomes" id="UP000649617"/>
    </source>
</evidence>
<dbReference type="Pfam" id="PF03109">
    <property type="entry name" value="ABC1"/>
    <property type="match status" value="1"/>
</dbReference>
<feature type="domain" description="Protein kinase" evidence="2">
    <location>
        <begin position="360"/>
        <end position="714"/>
    </location>
</feature>
<reference evidence="3" key="1">
    <citation type="submission" date="2021-02" db="EMBL/GenBank/DDBJ databases">
        <authorList>
            <person name="Dougan E. K."/>
            <person name="Rhodes N."/>
            <person name="Thang M."/>
            <person name="Chan C."/>
        </authorList>
    </citation>
    <scope>NUCLEOTIDE SEQUENCE</scope>
</reference>
<dbReference type="CDD" id="cd13969">
    <property type="entry name" value="ADCK1-like"/>
    <property type="match status" value="1"/>
</dbReference>
<dbReference type="InterPro" id="IPR051130">
    <property type="entry name" value="Mito_struct-func_regulator"/>
</dbReference>
<protein>
    <submittedName>
        <fullName evidence="3">Adck1 protein</fullName>
    </submittedName>
</protein>
<dbReference type="Pfam" id="PF05704">
    <property type="entry name" value="Caps_synth"/>
    <property type="match status" value="1"/>
</dbReference>
<dbReference type="SUPFAM" id="SSF56112">
    <property type="entry name" value="Protein kinase-like (PK-like)"/>
    <property type="match status" value="1"/>
</dbReference>
<gene>
    <name evidence="3" type="primary">Adck1</name>
    <name evidence="3" type="ORF">SPIL2461_LOCUS5460</name>
</gene>
<sequence length="773" mass="86229">MTSYSPGGLPRVIWMFWANGQEGLGPFQKACINSWVYRNPGWQVLLLSAQSCFEYLVEQDLPNTWHHLRLDAAADAVRLALLSKFGGAGVYVDVSVVCNKSLERWLLPRMEGKGLAAFVFKHFGRQECQNHGEYLENWFLACPPSSELMCSWRDAFKRFWHGRTSAFDHGGLQASEMFRGVDLSCMQDSQKNYLTMHCCFKWLIDSDSRARSLWKTSTVLFAADDALGWILDLEGVGTDWAKRNLAGRHAARWLYRDDVSWVSGLVQRAEAYKTLLSKTHEDCAQLALQMCSSNGGLFVKIGQHAATLAPAVPPEYVRHLSQLQDRAPAGSWQDVKAVLGSELQLPRDTDLPSADGVFTEFDVEPVGSASLAQVHRAKLQDGSEVAVKVQHRDIESVVSSDIFIVRRLEWLMSQLFRDEGFSMAWAIDEFERNVQHELDFLEEAKHAARCRECFEHHDSDWAASISIPRVYHHLSTRRLLVMEFSHGTAISTVVKAAKKRTQGLKLSACEEQAANVAAVAAKLLVEAFGAMVFAFGYVHCDPHPGNILVEIGASGSESTRLVILDHGLYRELSEERRLANCGLWQAMALQNAKELKSHCRTLGIDSSAAEILPLYFTNRSLETKAGLGQKITTKQKQELQVKLQSLGILPRKASAASFALSGLGMLADRIPGDMLMVMRTMHLVAALHRDLGGKPADRFASYALAAARGSHAKACKPAWLPLQRVIMHVKAWAFKARLWLRELRLFLCGAMSMQAKEEFSIARSLAEIASNPQ</sequence>
<organism evidence="3 4">
    <name type="scientific">Symbiodinium pilosum</name>
    <name type="common">Dinoflagellate</name>
    <dbReference type="NCBI Taxonomy" id="2952"/>
    <lineage>
        <taxon>Eukaryota</taxon>
        <taxon>Sar</taxon>
        <taxon>Alveolata</taxon>
        <taxon>Dinophyceae</taxon>
        <taxon>Suessiales</taxon>
        <taxon>Symbiodiniaceae</taxon>
        <taxon>Symbiodinium</taxon>
    </lineage>
</organism>
<evidence type="ECO:0000313" key="3">
    <source>
        <dbReference type="EMBL" id="CAE7260677.1"/>
    </source>
</evidence>
<dbReference type="EMBL" id="CAJNIZ010007714">
    <property type="protein sequence ID" value="CAE7260677.1"/>
    <property type="molecule type" value="Genomic_DNA"/>
</dbReference>
<accession>A0A812MKI9</accession>
<proteinExistence type="inferred from homology"/>
<dbReference type="InterPro" id="IPR045307">
    <property type="entry name" value="ADCK1_dom"/>
</dbReference>
<dbReference type="Gene3D" id="3.90.550.20">
    <property type="match status" value="1"/>
</dbReference>
<dbReference type="GO" id="GO:0004672">
    <property type="term" value="F:protein kinase activity"/>
    <property type="evidence" value="ECO:0007669"/>
    <property type="project" value="InterPro"/>
</dbReference>
<dbReference type="InterPro" id="IPR029044">
    <property type="entry name" value="Nucleotide-diphossugar_trans"/>
</dbReference>
<comment type="similarity">
    <text evidence="1">Belongs to the protein kinase superfamily. ADCK protein kinase family.</text>
</comment>
<dbReference type="InterPro" id="IPR004147">
    <property type="entry name" value="ABC1_dom"/>
</dbReference>
<dbReference type="AlphaFoldDB" id="A0A812MKI9"/>
<evidence type="ECO:0000256" key="1">
    <source>
        <dbReference type="ARBA" id="ARBA00009670"/>
    </source>
</evidence>
<dbReference type="InterPro" id="IPR008441">
    <property type="entry name" value="AfumC-like_glycosyl_Trfase"/>
</dbReference>